<gene>
    <name evidence="1" type="ORF">AC578_5564</name>
</gene>
<reference evidence="1 2" key="1">
    <citation type="submission" date="2015-07" db="EMBL/GenBank/DDBJ databases">
        <title>Comparative genomics of the Sigatoka disease complex on banana suggests a link between parallel evolutionary changes in Pseudocercospora fijiensis and Pseudocercospora eumusae and increased virulence on the banana host.</title>
        <authorList>
            <person name="Chang T.-C."/>
            <person name="Salvucci A."/>
            <person name="Crous P.W."/>
            <person name="Stergiopoulos I."/>
        </authorList>
    </citation>
    <scope>NUCLEOTIDE SEQUENCE [LARGE SCALE GENOMIC DNA]</scope>
    <source>
        <strain evidence="1 2">CBS 114824</strain>
    </source>
</reference>
<dbReference type="AlphaFoldDB" id="A0A139GWR3"/>
<sequence>MKTSSSSPQPISSQNMPMQKLQLKPYKASICAYPKQVKADEVTFEVPTKAKRKAEKPKEFDSSANISPFLDNRVLERRQLAAKKDTQLMIPS</sequence>
<keyword evidence="2" id="KW-1185">Reference proteome</keyword>
<evidence type="ECO:0000313" key="2">
    <source>
        <dbReference type="Proteomes" id="UP000070133"/>
    </source>
</evidence>
<comment type="caution">
    <text evidence="1">The sequence shown here is derived from an EMBL/GenBank/DDBJ whole genome shotgun (WGS) entry which is preliminary data.</text>
</comment>
<dbReference type="Proteomes" id="UP000070133">
    <property type="component" value="Unassembled WGS sequence"/>
</dbReference>
<name>A0A139GWR3_9PEZI</name>
<organism evidence="1 2">
    <name type="scientific">Pseudocercospora eumusae</name>
    <dbReference type="NCBI Taxonomy" id="321146"/>
    <lineage>
        <taxon>Eukaryota</taxon>
        <taxon>Fungi</taxon>
        <taxon>Dikarya</taxon>
        <taxon>Ascomycota</taxon>
        <taxon>Pezizomycotina</taxon>
        <taxon>Dothideomycetes</taxon>
        <taxon>Dothideomycetidae</taxon>
        <taxon>Mycosphaerellales</taxon>
        <taxon>Mycosphaerellaceae</taxon>
        <taxon>Pseudocercospora</taxon>
    </lineage>
</organism>
<proteinExistence type="predicted"/>
<protein>
    <submittedName>
        <fullName evidence="1">Uncharacterized protein</fullName>
    </submittedName>
</protein>
<dbReference type="EMBL" id="LFZN01000271">
    <property type="protein sequence ID" value="KXS94655.1"/>
    <property type="molecule type" value="Genomic_DNA"/>
</dbReference>
<evidence type="ECO:0000313" key="1">
    <source>
        <dbReference type="EMBL" id="KXS94655.1"/>
    </source>
</evidence>
<accession>A0A139GWR3</accession>